<keyword evidence="2" id="KW-1185">Reference proteome</keyword>
<dbReference type="Proteomes" id="UP000823775">
    <property type="component" value="Unassembled WGS sequence"/>
</dbReference>
<organism evidence="1 2">
    <name type="scientific">Datura stramonium</name>
    <name type="common">Jimsonweed</name>
    <name type="synonym">Common thornapple</name>
    <dbReference type="NCBI Taxonomy" id="4076"/>
    <lineage>
        <taxon>Eukaryota</taxon>
        <taxon>Viridiplantae</taxon>
        <taxon>Streptophyta</taxon>
        <taxon>Embryophyta</taxon>
        <taxon>Tracheophyta</taxon>
        <taxon>Spermatophyta</taxon>
        <taxon>Magnoliopsida</taxon>
        <taxon>eudicotyledons</taxon>
        <taxon>Gunneridae</taxon>
        <taxon>Pentapetalae</taxon>
        <taxon>asterids</taxon>
        <taxon>lamiids</taxon>
        <taxon>Solanales</taxon>
        <taxon>Solanaceae</taxon>
        <taxon>Solanoideae</taxon>
        <taxon>Datureae</taxon>
        <taxon>Datura</taxon>
    </lineage>
</organism>
<name>A0ABS8RU42_DATST</name>
<comment type="caution">
    <text evidence="1">The sequence shown here is derived from an EMBL/GenBank/DDBJ whole genome shotgun (WGS) entry which is preliminary data.</text>
</comment>
<proteinExistence type="predicted"/>
<gene>
    <name evidence="1" type="ORF">HAX54_004687</name>
</gene>
<reference evidence="1 2" key="1">
    <citation type="journal article" date="2021" name="BMC Genomics">
        <title>Datura genome reveals duplications of psychoactive alkaloid biosynthetic genes and high mutation rate following tissue culture.</title>
        <authorList>
            <person name="Rajewski A."/>
            <person name="Carter-House D."/>
            <person name="Stajich J."/>
            <person name="Litt A."/>
        </authorList>
    </citation>
    <scope>NUCLEOTIDE SEQUENCE [LARGE SCALE GENOMIC DNA]</scope>
    <source>
        <strain evidence="1">AR-01</strain>
    </source>
</reference>
<evidence type="ECO:0000313" key="2">
    <source>
        <dbReference type="Proteomes" id="UP000823775"/>
    </source>
</evidence>
<feature type="non-terminal residue" evidence="1">
    <location>
        <position position="1"/>
    </location>
</feature>
<protein>
    <submittedName>
        <fullName evidence="1">Uncharacterized protein</fullName>
    </submittedName>
</protein>
<evidence type="ECO:0000313" key="1">
    <source>
        <dbReference type="EMBL" id="MCD7450242.1"/>
    </source>
</evidence>
<sequence>TMKDKKSTPFVNVFSDTFMLSDAQDSDKVSPRPPSLGLCLASQQYCLIKQLLSLKVYKIFKQAHLKWQFKEDS</sequence>
<dbReference type="EMBL" id="JACEIK010000122">
    <property type="protein sequence ID" value="MCD7450242.1"/>
    <property type="molecule type" value="Genomic_DNA"/>
</dbReference>
<accession>A0ABS8RU42</accession>